<dbReference type="Proteomes" id="UP001212803">
    <property type="component" value="Chromosome"/>
</dbReference>
<dbReference type="RefSeq" id="WP_270055374.1">
    <property type="nucleotide sequence ID" value="NZ_CP115149.1"/>
</dbReference>
<protein>
    <recommendedName>
        <fullName evidence="3">Secreted protein</fullName>
    </recommendedName>
</protein>
<accession>A0ABY7M2A9</accession>
<evidence type="ECO:0008006" key="3">
    <source>
        <dbReference type="Google" id="ProtNLM"/>
    </source>
</evidence>
<proteinExistence type="predicted"/>
<keyword evidence="2" id="KW-1185">Reference proteome</keyword>
<evidence type="ECO:0000313" key="1">
    <source>
        <dbReference type="EMBL" id="WBL34846.1"/>
    </source>
</evidence>
<reference evidence="1 2" key="1">
    <citation type="journal article" date="2023" name="ISME J.">
        <title>Thermophilic Dehalococcoidia with unusual traits shed light on an unexpected past.</title>
        <authorList>
            <person name="Palmer M."/>
            <person name="Covington J.K."/>
            <person name="Zhou E.M."/>
            <person name="Thomas S.C."/>
            <person name="Habib N."/>
            <person name="Seymour C.O."/>
            <person name="Lai D."/>
            <person name="Johnston J."/>
            <person name="Hashimi A."/>
            <person name="Jiao J.Y."/>
            <person name="Muok A.R."/>
            <person name="Liu L."/>
            <person name="Xian W.D."/>
            <person name="Zhi X.Y."/>
            <person name="Li M.M."/>
            <person name="Silva L.P."/>
            <person name="Bowen B.P."/>
            <person name="Louie K."/>
            <person name="Briegel A."/>
            <person name="Pett-Ridge J."/>
            <person name="Weber P.K."/>
            <person name="Tocheva E.I."/>
            <person name="Woyke T."/>
            <person name="Northen T.R."/>
            <person name="Mayali X."/>
            <person name="Li W.J."/>
            <person name="Hedlund B.P."/>
        </authorList>
    </citation>
    <scope>NUCLEOTIDE SEQUENCE [LARGE SCALE GENOMIC DNA]</scope>
    <source>
        <strain evidence="1 2">YIM 72310</strain>
    </source>
</reference>
<name>A0ABY7M2A9_9CHLR</name>
<dbReference type="EMBL" id="CP115149">
    <property type="protein sequence ID" value="WBL34846.1"/>
    <property type="molecule type" value="Genomic_DNA"/>
</dbReference>
<sequence length="67" mass="7991">MVNPRLITALAMPLFMVAGALAVWLSRGQDEDSRPKWRDDSLDDWYREREAKAEEERRRRQERGDDE</sequence>
<gene>
    <name evidence="1" type="ORF">O0235_08565</name>
</gene>
<evidence type="ECO:0000313" key="2">
    <source>
        <dbReference type="Proteomes" id="UP001212803"/>
    </source>
</evidence>
<organism evidence="1 2">
    <name type="scientific">Tepidiforma flava</name>
    <dbReference type="NCBI Taxonomy" id="3004094"/>
    <lineage>
        <taxon>Bacteria</taxon>
        <taxon>Bacillati</taxon>
        <taxon>Chloroflexota</taxon>
        <taxon>Tepidiformia</taxon>
        <taxon>Tepidiformales</taxon>
        <taxon>Tepidiformaceae</taxon>
        <taxon>Tepidiforma</taxon>
    </lineage>
</organism>